<name>A0A9W6TE69_9STRA</name>
<protein>
    <submittedName>
        <fullName evidence="1">Unnamed protein product</fullName>
    </submittedName>
</protein>
<evidence type="ECO:0000313" key="2">
    <source>
        <dbReference type="Proteomes" id="UP001165083"/>
    </source>
</evidence>
<evidence type="ECO:0000313" key="1">
    <source>
        <dbReference type="EMBL" id="GMF11460.1"/>
    </source>
</evidence>
<reference evidence="1" key="1">
    <citation type="submission" date="2023-04" db="EMBL/GenBank/DDBJ databases">
        <title>Phytophthora lilii NBRC 32176.</title>
        <authorList>
            <person name="Ichikawa N."/>
            <person name="Sato H."/>
            <person name="Tonouchi N."/>
        </authorList>
    </citation>
    <scope>NUCLEOTIDE SEQUENCE</scope>
    <source>
        <strain evidence="1">NBRC 32176</strain>
    </source>
</reference>
<proteinExistence type="predicted"/>
<sequence length="80" mass="9269">MLNHFHVISTNPAVINVELLPTRFKHWVFSFFDVIAIEDTDQIGKMSFDKVLSDEAYFLPRAILLFDPVIQFDLTLIKDA</sequence>
<organism evidence="1 2">
    <name type="scientific">Phytophthora lilii</name>
    <dbReference type="NCBI Taxonomy" id="2077276"/>
    <lineage>
        <taxon>Eukaryota</taxon>
        <taxon>Sar</taxon>
        <taxon>Stramenopiles</taxon>
        <taxon>Oomycota</taxon>
        <taxon>Peronosporomycetes</taxon>
        <taxon>Peronosporales</taxon>
        <taxon>Peronosporaceae</taxon>
        <taxon>Phytophthora</taxon>
    </lineage>
</organism>
<dbReference type="Proteomes" id="UP001165083">
    <property type="component" value="Unassembled WGS sequence"/>
</dbReference>
<gene>
    <name evidence="1" type="ORF">Plil01_000216000</name>
</gene>
<accession>A0A9W6TE69</accession>
<dbReference type="EMBL" id="BSXW01000074">
    <property type="protein sequence ID" value="GMF11460.1"/>
    <property type="molecule type" value="Genomic_DNA"/>
</dbReference>
<keyword evidence="2" id="KW-1185">Reference proteome</keyword>
<dbReference type="AlphaFoldDB" id="A0A9W6TE69"/>
<comment type="caution">
    <text evidence="1">The sequence shown here is derived from an EMBL/GenBank/DDBJ whole genome shotgun (WGS) entry which is preliminary data.</text>
</comment>